<evidence type="ECO:0000313" key="3">
    <source>
        <dbReference type="Proteomes" id="UP001162741"/>
    </source>
</evidence>
<feature type="transmembrane region" description="Helical" evidence="1">
    <location>
        <begin position="60"/>
        <end position="86"/>
    </location>
</feature>
<feature type="transmembrane region" description="Helical" evidence="1">
    <location>
        <begin position="36"/>
        <end position="54"/>
    </location>
</feature>
<evidence type="ECO:0000256" key="1">
    <source>
        <dbReference type="SAM" id="Phobius"/>
    </source>
</evidence>
<protein>
    <submittedName>
        <fullName evidence="2">Uncharacterized protein</fullName>
    </submittedName>
</protein>
<dbReference type="Proteomes" id="UP001162741">
    <property type="component" value="Chromosome"/>
</dbReference>
<dbReference type="EMBL" id="CP107006">
    <property type="protein sequence ID" value="UYQ93952.1"/>
    <property type="molecule type" value="Genomic_DNA"/>
</dbReference>
<sequence>MDLITFDFIFLIPFLVHLVIFFLLRKKQRMMSEAFMLSLFGYWIFFTIVLWPSLPAYMAIMFLIMGVPMLALVAHFVYLIIFRIILLLTRSDKKP</sequence>
<accession>A0ABY6J5T9</accession>
<reference evidence="2" key="1">
    <citation type="submission" date="2022-10" db="EMBL/GenBank/DDBJ databases">
        <title>Chitinophaga sp. nov., isolated from soil.</title>
        <authorList>
            <person name="Jeon C.O."/>
        </authorList>
    </citation>
    <scope>NUCLEOTIDE SEQUENCE</scope>
    <source>
        <strain evidence="2">R8</strain>
    </source>
</reference>
<evidence type="ECO:0000313" key="2">
    <source>
        <dbReference type="EMBL" id="UYQ93952.1"/>
    </source>
</evidence>
<keyword evidence="3" id="KW-1185">Reference proteome</keyword>
<keyword evidence="1" id="KW-1133">Transmembrane helix</keyword>
<gene>
    <name evidence="2" type="ORF">MKQ68_02440</name>
</gene>
<keyword evidence="1" id="KW-0812">Transmembrane</keyword>
<dbReference type="RefSeq" id="WP_264281927.1">
    <property type="nucleotide sequence ID" value="NZ_CP107006.1"/>
</dbReference>
<feature type="transmembrane region" description="Helical" evidence="1">
    <location>
        <begin position="6"/>
        <end position="24"/>
    </location>
</feature>
<name>A0ABY6J5T9_9BACT</name>
<keyword evidence="1" id="KW-0472">Membrane</keyword>
<organism evidence="2 3">
    <name type="scientific">Chitinophaga horti</name>
    <dbReference type="NCBI Taxonomy" id="2920382"/>
    <lineage>
        <taxon>Bacteria</taxon>
        <taxon>Pseudomonadati</taxon>
        <taxon>Bacteroidota</taxon>
        <taxon>Chitinophagia</taxon>
        <taxon>Chitinophagales</taxon>
        <taxon>Chitinophagaceae</taxon>
        <taxon>Chitinophaga</taxon>
    </lineage>
</organism>
<proteinExistence type="predicted"/>